<evidence type="ECO:0000256" key="4">
    <source>
        <dbReference type="ARBA" id="ARBA00022490"/>
    </source>
</evidence>
<keyword evidence="5" id="KW-0233">DNA recombination</keyword>
<dbReference type="InterPro" id="IPR007476">
    <property type="entry name" value="RdgC"/>
</dbReference>
<comment type="similarity">
    <text evidence="2">Belongs to the RdgC family.</text>
</comment>
<sequence>MRPLEPTSSARPRMPLFKNIVVYRIGPDWTPPAFERLEAELQRLAFQPCEPTQERAAGWVPPRGKDNGAMVESVAAQWILKLAVERKSVPGGAVRAELEARCKAIEAEQGRKPGRKEKSELKDEIILTFLPRAFSKRSSHVIWLDAEQRSLVIAAGSMKAAEPVVKQLVDVMADLGHVLPLSPISTSLAPATAMAEWLTTKQPPEGFSIDRDLELKNTGEEKSVVRYARHNLELDEIGQHIQEGKLPAQLALTWNDKVSFVLTEQLAIRKIDIRGIEDAPKGEDGFDADASIATSELSALLPQLLTSLGGELHNV</sequence>
<evidence type="ECO:0000256" key="1">
    <source>
        <dbReference type="ARBA" id="ARBA00004453"/>
    </source>
</evidence>
<accession>A0A4Z0C4N4</accession>
<keyword evidence="4" id="KW-0963">Cytoplasm</keyword>
<dbReference type="GO" id="GO:0006310">
    <property type="term" value="P:DNA recombination"/>
    <property type="evidence" value="ECO:0007669"/>
    <property type="project" value="UniProtKB-KW"/>
</dbReference>
<dbReference type="Proteomes" id="UP000298180">
    <property type="component" value="Unassembled WGS sequence"/>
</dbReference>
<dbReference type="Pfam" id="PF04381">
    <property type="entry name" value="RdgC"/>
    <property type="match status" value="1"/>
</dbReference>
<dbReference type="AlphaFoldDB" id="A0A4Z0C4N4"/>
<name>A0A4Z0C4N4_9BURK</name>
<dbReference type="PANTHER" id="PTHR38103">
    <property type="entry name" value="RECOMBINATION-ASSOCIATED PROTEIN RDGC"/>
    <property type="match status" value="1"/>
</dbReference>
<gene>
    <name evidence="6" type="ORF">EZ313_01740</name>
</gene>
<comment type="caution">
    <text evidence="6">The sequence shown here is derived from an EMBL/GenBank/DDBJ whole genome shotgun (WGS) entry which is preliminary data.</text>
</comment>
<proteinExistence type="inferred from homology"/>
<dbReference type="NCBIfam" id="NF001463">
    <property type="entry name" value="PRK00321.1-4"/>
    <property type="match status" value="1"/>
</dbReference>
<dbReference type="EMBL" id="SMLM01000001">
    <property type="protein sequence ID" value="TFZ05420.1"/>
    <property type="molecule type" value="Genomic_DNA"/>
</dbReference>
<evidence type="ECO:0000256" key="3">
    <source>
        <dbReference type="ARBA" id="ARBA00022296"/>
    </source>
</evidence>
<dbReference type="GO" id="GO:0000018">
    <property type="term" value="P:regulation of DNA recombination"/>
    <property type="evidence" value="ECO:0007669"/>
    <property type="project" value="TreeGrafter"/>
</dbReference>
<comment type="subcellular location">
    <subcellularLocation>
        <location evidence="1">Cytoplasm</location>
        <location evidence="1">Nucleoid</location>
    </subcellularLocation>
</comment>
<protein>
    <recommendedName>
        <fullName evidence="3">Recombination-associated protein RdgC</fullName>
    </recommendedName>
</protein>
<dbReference type="GO" id="GO:0003690">
    <property type="term" value="F:double-stranded DNA binding"/>
    <property type="evidence" value="ECO:0007669"/>
    <property type="project" value="TreeGrafter"/>
</dbReference>
<reference evidence="6 7" key="1">
    <citation type="submission" date="2019-03" db="EMBL/GenBank/DDBJ databases">
        <title>Ramlibacter henchirensis DSM 14656, whole genome shotgun sequence.</title>
        <authorList>
            <person name="Zhang X."/>
            <person name="Feng G."/>
            <person name="Zhu H."/>
        </authorList>
    </citation>
    <scope>NUCLEOTIDE SEQUENCE [LARGE SCALE GENOMIC DNA]</scope>
    <source>
        <strain evidence="6 7">DSM 14656</strain>
    </source>
</reference>
<evidence type="ECO:0000256" key="5">
    <source>
        <dbReference type="ARBA" id="ARBA00023172"/>
    </source>
</evidence>
<keyword evidence="7" id="KW-1185">Reference proteome</keyword>
<dbReference type="NCBIfam" id="NF001464">
    <property type="entry name" value="PRK00321.1-5"/>
    <property type="match status" value="1"/>
</dbReference>
<organism evidence="6 7">
    <name type="scientific">Ramlibacter henchirensis</name>
    <dbReference type="NCBI Taxonomy" id="204072"/>
    <lineage>
        <taxon>Bacteria</taxon>
        <taxon>Pseudomonadati</taxon>
        <taxon>Pseudomonadota</taxon>
        <taxon>Betaproteobacteria</taxon>
        <taxon>Burkholderiales</taxon>
        <taxon>Comamonadaceae</taxon>
        <taxon>Ramlibacter</taxon>
    </lineage>
</organism>
<dbReference type="OrthoDB" id="5290530at2"/>
<evidence type="ECO:0000313" key="6">
    <source>
        <dbReference type="EMBL" id="TFZ05420.1"/>
    </source>
</evidence>
<evidence type="ECO:0000313" key="7">
    <source>
        <dbReference type="Proteomes" id="UP000298180"/>
    </source>
</evidence>
<evidence type="ECO:0000256" key="2">
    <source>
        <dbReference type="ARBA" id="ARBA00008657"/>
    </source>
</evidence>
<dbReference type="GO" id="GO:0043590">
    <property type="term" value="C:bacterial nucleoid"/>
    <property type="evidence" value="ECO:0007669"/>
    <property type="project" value="TreeGrafter"/>
</dbReference>
<dbReference type="PANTHER" id="PTHR38103:SF1">
    <property type="entry name" value="RECOMBINATION-ASSOCIATED PROTEIN RDGC"/>
    <property type="match status" value="1"/>
</dbReference>